<reference evidence="6" key="1">
    <citation type="journal article" date="2020" name="mSystems">
        <title>Genome- and Community-Level Interaction Insights into Carbon Utilization and Element Cycling Functions of Hydrothermarchaeota in Hydrothermal Sediment.</title>
        <authorList>
            <person name="Zhou Z."/>
            <person name="Liu Y."/>
            <person name="Xu W."/>
            <person name="Pan J."/>
            <person name="Luo Z.H."/>
            <person name="Li M."/>
        </authorList>
    </citation>
    <scope>NUCLEOTIDE SEQUENCE [LARGE SCALE GENOMIC DNA]</scope>
    <source>
        <strain evidence="6">HyVt-458</strain>
    </source>
</reference>
<evidence type="ECO:0000256" key="1">
    <source>
        <dbReference type="ARBA" id="ARBA00001974"/>
    </source>
</evidence>
<proteinExistence type="inferred from homology"/>
<protein>
    <submittedName>
        <fullName evidence="6">NAD(P)/FAD-dependent oxidoreductase</fullName>
    </submittedName>
</protein>
<dbReference type="EMBL" id="DRLF01000007">
    <property type="protein sequence ID" value="HEC05238.1"/>
    <property type="molecule type" value="Genomic_DNA"/>
</dbReference>
<evidence type="ECO:0000256" key="2">
    <source>
        <dbReference type="ARBA" id="ARBA00006442"/>
    </source>
</evidence>
<sequence>MQYVIIGAGPAGIIAAETLRKEAPESTITIVGKEPEPPYSRMAIPYYLTNKVGEEGTWLRPDAEHFKALGIDIVQ</sequence>
<evidence type="ECO:0000313" key="6">
    <source>
        <dbReference type="EMBL" id="HEC05238.1"/>
    </source>
</evidence>
<dbReference type="GO" id="GO:0016491">
    <property type="term" value="F:oxidoreductase activity"/>
    <property type="evidence" value="ECO:0007669"/>
    <property type="project" value="InterPro"/>
</dbReference>
<name>A0A831W708_9GAMM</name>
<dbReference type="Gene3D" id="3.50.50.60">
    <property type="entry name" value="FAD/NAD(P)-binding domain"/>
    <property type="match status" value="1"/>
</dbReference>
<dbReference type="AlphaFoldDB" id="A0A831W708"/>
<dbReference type="InterPro" id="IPR036188">
    <property type="entry name" value="FAD/NAD-bd_sf"/>
</dbReference>
<organism evidence="6">
    <name type="scientific">Thiolapillus brandeum</name>
    <dbReference type="NCBI Taxonomy" id="1076588"/>
    <lineage>
        <taxon>Bacteria</taxon>
        <taxon>Pseudomonadati</taxon>
        <taxon>Pseudomonadota</taxon>
        <taxon>Gammaproteobacteria</taxon>
        <taxon>Chromatiales</taxon>
        <taxon>Sedimenticolaceae</taxon>
        <taxon>Thiolapillus</taxon>
    </lineage>
</organism>
<keyword evidence="4" id="KW-0274">FAD</keyword>
<comment type="similarity">
    <text evidence="2">Belongs to the FAD-dependent oxidoreductase family.</text>
</comment>
<gene>
    <name evidence="6" type="ORF">ENJ12_00160</name>
</gene>
<dbReference type="Pfam" id="PF07992">
    <property type="entry name" value="Pyr_redox_2"/>
    <property type="match status" value="1"/>
</dbReference>
<comment type="cofactor">
    <cofactor evidence="1">
        <name>FAD</name>
        <dbReference type="ChEBI" id="CHEBI:57692"/>
    </cofactor>
</comment>
<accession>A0A831W708</accession>
<dbReference type="InterPro" id="IPR023753">
    <property type="entry name" value="FAD/NAD-binding_dom"/>
</dbReference>
<dbReference type="SUPFAM" id="SSF51905">
    <property type="entry name" value="FAD/NAD(P)-binding domain"/>
    <property type="match status" value="1"/>
</dbReference>
<evidence type="ECO:0000259" key="5">
    <source>
        <dbReference type="Pfam" id="PF07992"/>
    </source>
</evidence>
<keyword evidence="3" id="KW-0285">Flavoprotein</keyword>
<comment type="caution">
    <text evidence="6">The sequence shown here is derived from an EMBL/GenBank/DDBJ whole genome shotgun (WGS) entry which is preliminary data.</text>
</comment>
<feature type="non-terminal residue" evidence="6">
    <location>
        <position position="75"/>
    </location>
</feature>
<feature type="domain" description="FAD/NAD(P)-binding" evidence="5">
    <location>
        <begin position="1"/>
        <end position="59"/>
    </location>
</feature>
<dbReference type="InterPro" id="IPR050260">
    <property type="entry name" value="FAD-bd_OxRdtase"/>
</dbReference>
<evidence type="ECO:0000256" key="4">
    <source>
        <dbReference type="ARBA" id="ARBA00022827"/>
    </source>
</evidence>
<evidence type="ECO:0000256" key="3">
    <source>
        <dbReference type="ARBA" id="ARBA00022630"/>
    </source>
</evidence>
<dbReference type="Proteomes" id="UP000886339">
    <property type="component" value="Unassembled WGS sequence"/>
</dbReference>
<dbReference type="PANTHER" id="PTHR43429">
    <property type="entry name" value="PYRIDINE NUCLEOTIDE-DISULFIDE OXIDOREDUCTASE DOMAIN-CONTAINING"/>
    <property type="match status" value="1"/>
</dbReference>
<dbReference type="PANTHER" id="PTHR43429:SF3">
    <property type="entry name" value="NITRITE REDUCTASE [NAD(P)H]"/>
    <property type="match status" value="1"/>
</dbReference>